<evidence type="ECO:0000256" key="1">
    <source>
        <dbReference type="SAM" id="MobiDB-lite"/>
    </source>
</evidence>
<comment type="caution">
    <text evidence="2">The sequence shown here is derived from an EMBL/GenBank/DDBJ whole genome shotgun (WGS) entry which is preliminary data.</text>
</comment>
<evidence type="ECO:0000313" key="3">
    <source>
        <dbReference type="Proteomes" id="UP000298337"/>
    </source>
</evidence>
<dbReference type="InterPro" id="IPR036890">
    <property type="entry name" value="HATPase_C_sf"/>
</dbReference>
<dbReference type="PRINTS" id="PR00344">
    <property type="entry name" value="BCTRLSENSOR"/>
</dbReference>
<accession>A0A4Z0NYQ1</accession>
<name>A0A4Z0NYQ1_9BACT</name>
<sequence length="101" mass="10572">MVAHVVEPFFTTKSLGAGSGLGLDMARRIAPEHGGKLPPTRAARSSRPGGRLPSPLVPTTVSSPVVDRRSPASCRLGPPLPQELIPAAAWQLNHLSSASYL</sequence>
<evidence type="ECO:0000313" key="2">
    <source>
        <dbReference type="EMBL" id="TGE03770.1"/>
    </source>
</evidence>
<dbReference type="Proteomes" id="UP000298337">
    <property type="component" value="Unassembled WGS sequence"/>
</dbReference>
<keyword evidence="2" id="KW-0418">Kinase</keyword>
<proteinExistence type="predicted"/>
<reference evidence="2 3" key="1">
    <citation type="submission" date="2019-04" db="EMBL/GenBank/DDBJ databases">
        <authorList>
            <person name="Feng G."/>
            <person name="Zhang J."/>
            <person name="Zhu H."/>
        </authorList>
    </citation>
    <scope>NUCLEOTIDE SEQUENCE [LARGE SCALE GENOMIC DNA]</scope>
    <source>
        <strain evidence="2 3">92R-1</strain>
    </source>
</reference>
<feature type="region of interest" description="Disordered" evidence="1">
    <location>
        <begin position="31"/>
        <end position="77"/>
    </location>
</feature>
<dbReference type="OrthoDB" id="9815750at2"/>
<organism evidence="2 3">
    <name type="scientific">Hymenobacter fodinae</name>
    <dbReference type="NCBI Taxonomy" id="2510796"/>
    <lineage>
        <taxon>Bacteria</taxon>
        <taxon>Pseudomonadati</taxon>
        <taxon>Bacteroidota</taxon>
        <taxon>Cytophagia</taxon>
        <taxon>Cytophagales</taxon>
        <taxon>Hymenobacteraceae</taxon>
        <taxon>Hymenobacter</taxon>
    </lineage>
</organism>
<dbReference type="RefSeq" id="WP_135436870.1">
    <property type="nucleotide sequence ID" value="NZ_SRLA01000007.1"/>
</dbReference>
<dbReference type="EMBL" id="SRLA01000007">
    <property type="protein sequence ID" value="TGE03770.1"/>
    <property type="molecule type" value="Genomic_DNA"/>
</dbReference>
<keyword evidence="3" id="KW-1185">Reference proteome</keyword>
<feature type="compositionally biased region" description="Low complexity" evidence="1">
    <location>
        <begin position="52"/>
        <end position="65"/>
    </location>
</feature>
<dbReference type="AlphaFoldDB" id="A0A4Z0NYQ1"/>
<dbReference type="GO" id="GO:0016301">
    <property type="term" value="F:kinase activity"/>
    <property type="evidence" value="ECO:0007669"/>
    <property type="project" value="UniProtKB-KW"/>
</dbReference>
<dbReference type="SUPFAM" id="SSF55874">
    <property type="entry name" value="ATPase domain of HSP90 chaperone/DNA topoisomerase II/histidine kinase"/>
    <property type="match status" value="1"/>
</dbReference>
<dbReference type="InterPro" id="IPR004358">
    <property type="entry name" value="Sig_transdc_His_kin-like_C"/>
</dbReference>
<gene>
    <name evidence="2" type="ORF">EU556_24475</name>
</gene>
<protein>
    <submittedName>
        <fullName evidence="2">HAMP domain-containing histidine kinase</fullName>
    </submittedName>
</protein>
<keyword evidence="2" id="KW-0808">Transferase</keyword>
<dbReference type="Gene3D" id="3.30.565.10">
    <property type="entry name" value="Histidine kinase-like ATPase, C-terminal domain"/>
    <property type="match status" value="1"/>
</dbReference>